<sequence length="191" mass="20674">MRRGQPVRILMLTASGAVHERITGLNLGAATTWPSLSRSTSWWRGFVRSPGGSGRRCLLSWNGVISRWIPRGGRITAMAATCHCPVRSTVLEVLMQTRGQVVSTEELLERAVVLGSAAATWLCVDRAGEHVYISGRWFLVIGILDTIKLAPGIDRSALIGWPYAPKWASTATPPPCTSAPPTRPSNRCEAG</sequence>
<evidence type="ECO:0000313" key="3">
    <source>
        <dbReference type="Proteomes" id="UP000334990"/>
    </source>
</evidence>
<accession>A0A5M3WEI4</accession>
<feature type="region of interest" description="Disordered" evidence="1">
    <location>
        <begin position="170"/>
        <end position="191"/>
    </location>
</feature>
<dbReference type="Proteomes" id="UP000334990">
    <property type="component" value="Unassembled WGS sequence"/>
</dbReference>
<organism evidence="2 3">
    <name type="scientific">Acrocarpospora corrugata</name>
    <dbReference type="NCBI Taxonomy" id="35763"/>
    <lineage>
        <taxon>Bacteria</taxon>
        <taxon>Bacillati</taxon>
        <taxon>Actinomycetota</taxon>
        <taxon>Actinomycetes</taxon>
        <taxon>Streptosporangiales</taxon>
        <taxon>Streptosporangiaceae</taxon>
        <taxon>Acrocarpospora</taxon>
    </lineage>
</organism>
<comment type="caution">
    <text evidence="2">The sequence shown here is derived from an EMBL/GenBank/DDBJ whole genome shotgun (WGS) entry which is preliminary data.</text>
</comment>
<feature type="compositionally biased region" description="Pro residues" evidence="1">
    <location>
        <begin position="172"/>
        <end position="183"/>
    </location>
</feature>
<keyword evidence="3" id="KW-1185">Reference proteome</keyword>
<evidence type="ECO:0000256" key="1">
    <source>
        <dbReference type="SAM" id="MobiDB-lite"/>
    </source>
</evidence>
<proteinExistence type="predicted"/>
<gene>
    <name evidence="2" type="ORF">Acor_68160</name>
</gene>
<name>A0A5M3WEI4_9ACTN</name>
<reference evidence="2 3" key="1">
    <citation type="submission" date="2019-10" db="EMBL/GenBank/DDBJ databases">
        <title>Whole genome shotgun sequence of Acrocarpospora corrugata NBRC 13972.</title>
        <authorList>
            <person name="Ichikawa N."/>
            <person name="Kimura A."/>
            <person name="Kitahashi Y."/>
            <person name="Komaki H."/>
            <person name="Oguchi A."/>
        </authorList>
    </citation>
    <scope>NUCLEOTIDE SEQUENCE [LARGE SCALE GENOMIC DNA]</scope>
    <source>
        <strain evidence="2 3">NBRC 13972</strain>
    </source>
</reference>
<protein>
    <submittedName>
        <fullName evidence="2">Uncharacterized protein</fullName>
    </submittedName>
</protein>
<dbReference type="AlphaFoldDB" id="A0A5M3WEI4"/>
<evidence type="ECO:0000313" key="2">
    <source>
        <dbReference type="EMBL" id="GES04748.1"/>
    </source>
</evidence>
<dbReference type="EMBL" id="BLAD01000086">
    <property type="protein sequence ID" value="GES04748.1"/>
    <property type="molecule type" value="Genomic_DNA"/>
</dbReference>